<feature type="compositionally biased region" description="Pro residues" evidence="1">
    <location>
        <begin position="1231"/>
        <end position="1254"/>
    </location>
</feature>
<protein>
    <submittedName>
        <fullName evidence="3">DNA-binding protein snt1</fullName>
    </submittedName>
</protein>
<dbReference type="Gene3D" id="1.10.10.60">
    <property type="entry name" value="Homeodomain-like"/>
    <property type="match status" value="1"/>
</dbReference>
<feature type="compositionally biased region" description="Polar residues" evidence="1">
    <location>
        <begin position="1127"/>
        <end position="1142"/>
    </location>
</feature>
<feature type="compositionally biased region" description="Basic and acidic residues" evidence="1">
    <location>
        <begin position="365"/>
        <end position="375"/>
    </location>
</feature>
<feature type="compositionally biased region" description="Basic and acidic residues" evidence="1">
    <location>
        <begin position="174"/>
        <end position="184"/>
    </location>
</feature>
<feature type="compositionally biased region" description="Low complexity" evidence="1">
    <location>
        <begin position="35"/>
        <end position="62"/>
    </location>
</feature>
<comment type="caution">
    <text evidence="3">The sequence shown here is derived from an EMBL/GenBank/DDBJ whole genome shotgun (WGS) entry which is preliminary data.</text>
</comment>
<keyword evidence="3" id="KW-0238">DNA-binding</keyword>
<feature type="region of interest" description="Disordered" evidence="1">
    <location>
        <begin position="698"/>
        <end position="718"/>
    </location>
</feature>
<feature type="compositionally biased region" description="Polar residues" evidence="1">
    <location>
        <begin position="99"/>
        <end position="124"/>
    </location>
</feature>
<reference evidence="3 4" key="1">
    <citation type="submission" date="2024-01" db="EMBL/GenBank/DDBJ databases">
        <title>A draft genome for the cacao thread blight pathogen Marasmiellus scandens.</title>
        <authorList>
            <person name="Baruah I.K."/>
            <person name="Leung J."/>
            <person name="Bukari Y."/>
            <person name="Amoako-Attah I."/>
            <person name="Meinhardt L.W."/>
            <person name="Bailey B.A."/>
            <person name="Cohen S.P."/>
        </authorList>
    </citation>
    <scope>NUCLEOTIDE SEQUENCE [LARGE SCALE GENOMIC DNA]</scope>
    <source>
        <strain evidence="3 4">GH-19</strain>
    </source>
</reference>
<feature type="region of interest" description="Disordered" evidence="1">
    <location>
        <begin position="1231"/>
        <end position="1261"/>
    </location>
</feature>
<dbReference type="EMBL" id="JBANRG010000010">
    <property type="protein sequence ID" value="KAK7462884.1"/>
    <property type="molecule type" value="Genomic_DNA"/>
</dbReference>
<feature type="compositionally biased region" description="Polar residues" evidence="1">
    <location>
        <begin position="1"/>
        <end position="19"/>
    </location>
</feature>
<dbReference type="Proteomes" id="UP001498398">
    <property type="component" value="Unassembled WGS sequence"/>
</dbReference>
<dbReference type="Gene3D" id="1.20.58.1880">
    <property type="match status" value="1"/>
</dbReference>
<keyword evidence="4" id="KW-1185">Reference proteome</keyword>
<feature type="compositionally biased region" description="Low complexity" evidence="1">
    <location>
        <begin position="298"/>
        <end position="309"/>
    </location>
</feature>
<dbReference type="PANTHER" id="PTHR13992:SF39">
    <property type="entry name" value="SMRTER, ISOFORM G"/>
    <property type="match status" value="1"/>
</dbReference>
<name>A0ABR1JR61_9AGAR</name>
<feature type="compositionally biased region" description="Polar residues" evidence="1">
    <location>
        <begin position="954"/>
        <end position="963"/>
    </location>
</feature>
<dbReference type="PANTHER" id="PTHR13992">
    <property type="entry name" value="NUCLEAR RECEPTOR CO-REPRESSOR RELATED NCOR"/>
    <property type="match status" value="1"/>
</dbReference>
<feature type="domain" description="SANT" evidence="2">
    <location>
        <begin position="1027"/>
        <end position="1075"/>
    </location>
</feature>
<accession>A0ABR1JR61</accession>
<feature type="compositionally biased region" description="Low complexity" evidence="1">
    <location>
        <begin position="380"/>
        <end position="397"/>
    </location>
</feature>
<feature type="region of interest" description="Disordered" evidence="1">
    <location>
        <begin position="896"/>
        <end position="1029"/>
    </location>
</feature>
<feature type="compositionally biased region" description="Basic and acidic residues" evidence="1">
    <location>
        <begin position="337"/>
        <end position="347"/>
    </location>
</feature>
<feature type="compositionally biased region" description="Polar residues" evidence="1">
    <location>
        <begin position="481"/>
        <end position="516"/>
    </location>
</feature>
<evidence type="ECO:0000313" key="4">
    <source>
        <dbReference type="Proteomes" id="UP001498398"/>
    </source>
</evidence>
<feature type="compositionally biased region" description="Acidic residues" evidence="1">
    <location>
        <begin position="966"/>
        <end position="975"/>
    </location>
</feature>
<evidence type="ECO:0000256" key="1">
    <source>
        <dbReference type="SAM" id="MobiDB-lite"/>
    </source>
</evidence>
<dbReference type="PROSITE" id="PS51293">
    <property type="entry name" value="SANT"/>
    <property type="match status" value="2"/>
</dbReference>
<feature type="region of interest" description="Disordered" evidence="1">
    <location>
        <begin position="1085"/>
        <end position="1149"/>
    </location>
</feature>
<dbReference type="InterPro" id="IPR051571">
    <property type="entry name" value="N-CoR_corepressor"/>
</dbReference>
<dbReference type="InterPro" id="IPR001005">
    <property type="entry name" value="SANT/Myb"/>
</dbReference>
<dbReference type="InterPro" id="IPR017884">
    <property type="entry name" value="SANT_dom"/>
</dbReference>
<evidence type="ECO:0000259" key="2">
    <source>
        <dbReference type="PROSITE" id="PS51293"/>
    </source>
</evidence>
<feature type="compositionally biased region" description="Low complexity" evidence="1">
    <location>
        <begin position="1104"/>
        <end position="1118"/>
    </location>
</feature>
<dbReference type="SMART" id="SM00717">
    <property type="entry name" value="SANT"/>
    <property type="match status" value="2"/>
</dbReference>
<proteinExistence type="predicted"/>
<evidence type="ECO:0000313" key="3">
    <source>
        <dbReference type="EMBL" id="KAK7462884.1"/>
    </source>
</evidence>
<feature type="compositionally biased region" description="Basic and acidic residues" evidence="1">
    <location>
        <begin position="68"/>
        <end position="98"/>
    </location>
</feature>
<feature type="compositionally biased region" description="Polar residues" evidence="1">
    <location>
        <begin position="1016"/>
        <end position="1028"/>
    </location>
</feature>
<feature type="compositionally biased region" description="Polar residues" evidence="1">
    <location>
        <begin position="186"/>
        <end position="195"/>
    </location>
</feature>
<feature type="domain" description="SANT" evidence="2">
    <location>
        <begin position="795"/>
        <end position="846"/>
    </location>
</feature>
<gene>
    <name evidence="3" type="primary">SNT1</name>
    <name evidence="3" type="ORF">VKT23_007463</name>
</gene>
<dbReference type="SUPFAM" id="SSF46689">
    <property type="entry name" value="Homeodomain-like"/>
    <property type="match status" value="2"/>
</dbReference>
<dbReference type="GO" id="GO:0003677">
    <property type="term" value="F:DNA binding"/>
    <property type="evidence" value="ECO:0007669"/>
    <property type="project" value="UniProtKB-KW"/>
</dbReference>
<feature type="compositionally biased region" description="Basic and acidic residues" evidence="1">
    <location>
        <begin position="125"/>
        <end position="137"/>
    </location>
</feature>
<feature type="region of interest" description="Disordered" evidence="1">
    <location>
        <begin position="1"/>
        <end position="564"/>
    </location>
</feature>
<feature type="compositionally biased region" description="Polar residues" evidence="1">
    <location>
        <begin position="414"/>
        <end position="437"/>
    </location>
</feature>
<dbReference type="InterPro" id="IPR009057">
    <property type="entry name" value="Homeodomain-like_sf"/>
</dbReference>
<sequence>MSASYDSLPISNTIPSGTNVPHRPSGSYSHFYDRPIASSSNPRANSSPDSRRSSYSGYYKSANYDTYRGSEHSAHGDYRHPGGYDRYRDPPDNGRDNTKSSPYSSRDYYNNKHTSSPLSPPTSVNHDRDNPRGRRDSVMMATRMFEPNSSWKQANNRDESDSYTAAPPNYESNGTRRRDSRGSDTFKPSWSSHPQPSYYRPALPRDQRPSDSRDRHDSYRPAYKDDDRGRERELKSDYRTSDHYSPYANSNYDGPNRNGRRSSPPRDRVLSLSPRRARSPTRSRSPYAPRSHSRSFSRSRSSTRSASRSSSERSRLPQRSSGNDRSTYNGRGSSPSRSRDRRERDHGGYGSYHPSRRSPALQDKQNYESRRRVDSFPENASSQSRSPSRSSIASSRESSARPPPMHPENDTSKPEQPSSAEDQPNSPDKLTMTTSESAAPVSVTEPAEDVHKTSDSNSILAVPETDSSEQRLDVAQKQGESDTSSAAGHETNTTASEPSETHTSAADSEPTPTEATEIQAKLETPQVDNDIPPVDDVAQHGPAVTYNRPKAIHSPTIPDLRPEDIPKISDASTIQDALRVVVMTRLLAERQTRPELIEPVLMSNLTLSIGPFPETLPGTSPDVLMDELTSPGSKRARARMAKFNDMRNSLVEQLETRQLTLKDKVQRLTEEYLTLHEKWAVHCAALDEQAKAKGNNLFTTVGTVPTPPPPPITGRTTRRSAASLGLGDAVRSDFEMEQIIASLGYDEATDPNQLAIRNVATIPDMISVTKGKVDFVYDDNNLLVEDPVTYYAPQTGINDWTEEEKQVFLDKFAATPKQFGAISKFLPNKTTAQCVDYYYLHKKLTIDFRKVVAMKAPGRKGRRGRAGKGKGNALLTDIIQHDAEVSNKPGVMASIAAPRARGKRGGASLGGTLTPEPRRLSGRKPPSVILDSAPTTATPTPEPEFRPRRRRAVISSNRSSLGAQNDIDDDLDDLDDRPTKRAKRTRKVKSAAVVDDDGIDSSSTPPPASVDLEQMDSVSRKPSCTPDQWSDEDKELFLKLLGQHGDNFKRIAASMPSKTTAQVNSYYKANRIELNLDKIVAAASKRSASPEESEATKANDLSVSGTSSTPDSTDHTPPMASLAPDVSATTLQNGSTHEQPNSAAHPVVEVYPPYPDHRYTRYTTSVTSPYGAMPMSPMYPGMIGGIPPGAYGAPPHGVPPGYPPNAYAGAPSYVPYTYPYQQGYHPAAYVPPRPGSSASPVPPYPHSIPDPNMPRPYYQYS</sequence>
<dbReference type="Pfam" id="PF00249">
    <property type="entry name" value="Myb_DNA-binding"/>
    <property type="match status" value="2"/>
</dbReference>
<feature type="compositionally biased region" description="Basic and acidic residues" evidence="1">
    <location>
        <begin position="203"/>
        <end position="242"/>
    </location>
</feature>
<dbReference type="CDD" id="cd00167">
    <property type="entry name" value="SANT"/>
    <property type="match status" value="2"/>
</dbReference>
<feature type="compositionally biased region" description="Basic residues" evidence="1">
    <location>
        <begin position="980"/>
        <end position="989"/>
    </location>
</feature>
<organism evidence="3 4">
    <name type="scientific">Marasmiellus scandens</name>
    <dbReference type="NCBI Taxonomy" id="2682957"/>
    <lineage>
        <taxon>Eukaryota</taxon>
        <taxon>Fungi</taxon>
        <taxon>Dikarya</taxon>
        <taxon>Basidiomycota</taxon>
        <taxon>Agaricomycotina</taxon>
        <taxon>Agaricomycetes</taxon>
        <taxon>Agaricomycetidae</taxon>
        <taxon>Agaricales</taxon>
        <taxon>Marasmiineae</taxon>
        <taxon>Omphalotaceae</taxon>
        <taxon>Marasmiellus</taxon>
    </lineage>
</organism>